<evidence type="ECO:0000313" key="3">
    <source>
        <dbReference type="EMBL" id="MCJ2183183.1"/>
    </source>
</evidence>
<proteinExistence type="predicted"/>
<keyword evidence="4" id="KW-1185">Reference proteome</keyword>
<accession>A0ABT0BEA1</accession>
<feature type="region of interest" description="Disordered" evidence="1">
    <location>
        <begin position="370"/>
        <end position="402"/>
    </location>
</feature>
<evidence type="ECO:0000256" key="1">
    <source>
        <dbReference type="SAM" id="MobiDB-lite"/>
    </source>
</evidence>
<dbReference type="InterPro" id="IPR028098">
    <property type="entry name" value="Glyco_trans_4-like_N"/>
</dbReference>
<dbReference type="SUPFAM" id="SSF53756">
    <property type="entry name" value="UDP-Glycosyltransferase/glycogen phosphorylase"/>
    <property type="match status" value="1"/>
</dbReference>
<organism evidence="3 4">
    <name type="scientific">Novosphingobium organovorum</name>
    <dbReference type="NCBI Taxonomy" id="2930092"/>
    <lineage>
        <taxon>Bacteria</taxon>
        <taxon>Pseudomonadati</taxon>
        <taxon>Pseudomonadota</taxon>
        <taxon>Alphaproteobacteria</taxon>
        <taxon>Sphingomonadales</taxon>
        <taxon>Sphingomonadaceae</taxon>
        <taxon>Novosphingobium</taxon>
    </lineage>
</organism>
<sequence length="402" mass="43879">MRIAIPIHSLAPGGVERVAIGLACEWDRCGHDVTIVLGRSESAALCSAPALRTWRIPTRFSTASWETPWMVNTLYRYLRTHEVDVLFCPGNTYAIVAAAMKLLRGERTPPLVLKVSNALHRPDMPLPVRRGYGVWLRLQGALFDRLVALSEPMQREIRTLTRARPDRVRTIANPVLARRRLKRLARIAHAPRSVWSMHYLAAGRLVAQKNYPLLLRAFARAARPEDRLTIAGEGPERTAIEQTCRELGIAGQVHLAGHLASIDALLAQADALVLSSDYEGLPGVVVEALAAGLPVLATDCCVSMASLIETGRTGILVPTGAEDAFAQGLLDLRQFEPQPARARACAAAYEIEGAAARYIEMMTELVRTSANENGPKPHDPPSGPARREDDAASTRACRTVAH</sequence>
<feature type="domain" description="Glycosyltransferase subfamily 4-like N-terminal" evidence="2">
    <location>
        <begin position="12"/>
        <end position="175"/>
    </location>
</feature>
<dbReference type="PANTHER" id="PTHR12526">
    <property type="entry name" value="GLYCOSYLTRANSFERASE"/>
    <property type="match status" value="1"/>
</dbReference>
<evidence type="ECO:0000259" key="2">
    <source>
        <dbReference type="Pfam" id="PF13439"/>
    </source>
</evidence>
<feature type="compositionally biased region" description="Basic and acidic residues" evidence="1">
    <location>
        <begin position="375"/>
        <end position="392"/>
    </location>
</feature>
<dbReference type="Pfam" id="PF13692">
    <property type="entry name" value="Glyco_trans_1_4"/>
    <property type="match status" value="1"/>
</dbReference>
<dbReference type="Proteomes" id="UP001162881">
    <property type="component" value="Unassembled WGS sequence"/>
</dbReference>
<dbReference type="Pfam" id="PF13439">
    <property type="entry name" value="Glyco_transf_4"/>
    <property type="match status" value="1"/>
</dbReference>
<dbReference type="RefSeq" id="WP_244020672.1">
    <property type="nucleotide sequence ID" value="NZ_JALHLF010000037.1"/>
</dbReference>
<comment type="caution">
    <text evidence="3">The sequence shown here is derived from an EMBL/GenBank/DDBJ whole genome shotgun (WGS) entry which is preliminary data.</text>
</comment>
<dbReference type="EMBL" id="JALHLF010000037">
    <property type="protein sequence ID" value="MCJ2183183.1"/>
    <property type="molecule type" value="Genomic_DNA"/>
</dbReference>
<protein>
    <submittedName>
        <fullName evidence="3">Glycosyltransferase</fullName>
    </submittedName>
</protein>
<evidence type="ECO:0000313" key="4">
    <source>
        <dbReference type="Proteomes" id="UP001162881"/>
    </source>
</evidence>
<dbReference type="CDD" id="cd03811">
    <property type="entry name" value="GT4_GT28_WabH-like"/>
    <property type="match status" value="1"/>
</dbReference>
<name>A0ABT0BEA1_9SPHN</name>
<dbReference type="Gene3D" id="3.40.50.2000">
    <property type="entry name" value="Glycogen Phosphorylase B"/>
    <property type="match status" value="2"/>
</dbReference>
<gene>
    <name evidence="3" type="ORF">MTR62_10830</name>
</gene>
<reference evidence="3" key="1">
    <citation type="submission" date="2022-03" db="EMBL/GenBank/DDBJ databases">
        <title>Identification of a novel bacterium isolated from mangrove sediments.</title>
        <authorList>
            <person name="Pan X."/>
        </authorList>
    </citation>
    <scope>NUCLEOTIDE SEQUENCE</scope>
    <source>
        <strain evidence="3">B1949</strain>
    </source>
</reference>